<comment type="caution">
    <text evidence="1">The sequence shown here is derived from an EMBL/GenBank/DDBJ whole genome shotgun (WGS) entry which is preliminary data.</text>
</comment>
<evidence type="ECO:0000313" key="2">
    <source>
        <dbReference type="EMBL" id="OLY44093.1"/>
    </source>
</evidence>
<dbReference type="EMBL" id="LXYT01000001">
    <property type="protein sequence ID" value="OLY43981.1"/>
    <property type="molecule type" value="Genomic_DNA"/>
</dbReference>
<protein>
    <submittedName>
        <fullName evidence="1">Uncharacterized protein</fullName>
    </submittedName>
</protein>
<reference evidence="1 3" key="1">
    <citation type="submission" date="2016-12" db="EMBL/GenBank/DDBJ databases">
        <title>Comparative genomics of Bartonella apis.</title>
        <authorList>
            <person name="Engel P."/>
        </authorList>
    </citation>
    <scope>NUCLEOTIDE SEQUENCE [LARGE SCALE GENOMIC DNA]</scope>
    <source>
        <strain evidence="1 3">PEB0149</strain>
    </source>
</reference>
<sequence>MPLRHLIVLIANIHLLAMSCAKHRYKYQQKDQLLEIYSMARLSFQSFAEALSIPLRHKLPLFTSANFQDFR</sequence>
<evidence type="ECO:0000313" key="1">
    <source>
        <dbReference type="EMBL" id="OLY43981.1"/>
    </source>
</evidence>
<dbReference type="EMBL" id="LXYT01000001">
    <property type="protein sequence ID" value="OLY44093.1"/>
    <property type="molecule type" value="Genomic_DNA"/>
</dbReference>
<accession>A0A1R0FAG4</accession>
<proteinExistence type="predicted"/>
<dbReference type="PROSITE" id="PS51257">
    <property type="entry name" value="PROKAR_LIPOPROTEIN"/>
    <property type="match status" value="1"/>
</dbReference>
<keyword evidence="3" id="KW-1185">Reference proteome</keyword>
<evidence type="ECO:0000313" key="3">
    <source>
        <dbReference type="Proteomes" id="UP000187344"/>
    </source>
</evidence>
<gene>
    <name evidence="1" type="ORF">PEB0149_014270</name>
    <name evidence="2" type="ORF">PEB0149_015530</name>
</gene>
<dbReference type="AlphaFoldDB" id="A0A1R0FAG4"/>
<organism evidence="1 3">
    <name type="scientific">Bartonella apis</name>
    <dbReference type="NCBI Taxonomy" id="1686310"/>
    <lineage>
        <taxon>Bacteria</taxon>
        <taxon>Pseudomonadati</taxon>
        <taxon>Pseudomonadota</taxon>
        <taxon>Alphaproteobacteria</taxon>
        <taxon>Hyphomicrobiales</taxon>
        <taxon>Bartonellaceae</taxon>
        <taxon>Bartonella</taxon>
    </lineage>
</organism>
<name>A0A1R0FAG4_9HYPH</name>
<dbReference type="Proteomes" id="UP000187344">
    <property type="component" value="Unassembled WGS sequence"/>
</dbReference>